<evidence type="ECO:0000256" key="3">
    <source>
        <dbReference type="ARBA" id="ARBA00022801"/>
    </source>
</evidence>
<sequence length="520" mass="59487">MNFPGFGSVALTDWPVILTSFLLAWLEFLISIIARLLPQIVIDLCTAITTVLYNAVTTNPLLLIKSQKVGHYNTNGVLSEDAYYRMLDLLHATNVQEMCLVFGYTVENRIVRTKDGYLLTIHRISSTRHTARVPNGKVVYFHHGLLMNSEIWLTMLDKYSNLPYVLYDLGYDVWLGNNRGNKYSQKHLVHKLLSELFWDFSLDEFALFDIPSTIEFILNETSAKKLTYIGFSQGTAQSFASLSINPQLNHQIDRIIAISPATTPHGLYSKFLDILLKSSPNIMYLLFSRKTLMPSVVFWQHIMYPPLYNISIDIPNYILFNWKSTNITKYQKISSYAHLYSTTSVKSVVHWFQVMSSKNFQMYHDLGSNRFTGLNPMSYPLENIDIPINLIYGSIDSLVDIDVMKAQLPKEHTTAQAVESHEHLDNIWGEDVYDSVFSHVFRYLGEEDVTTRLLKDNHDSVKLIEDILPNDEDEETLNNLPLNYLKADAYHQPTDTAHVYSSGVKTKPHRSLSTGGSVFI</sequence>
<evidence type="ECO:0000256" key="5">
    <source>
        <dbReference type="ARBA" id="ARBA00022989"/>
    </source>
</evidence>
<evidence type="ECO:0000256" key="6">
    <source>
        <dbReference type="ARBA" id="ARBA00023098"/>
    </source>
</evidence>
<dbReference type="GeneID" id="30981423"/>
<evidence type="ECO:0000259" key="9">
    <source>
        <dbReference type="Pfam" id="PF00561"/>
    </source>
</evidence>
<proteinExistence type="predicted"/>
<keyword evidence="6" id="KW-0443">Lipid metabolism</keyword>
<keyword evidence="11" id="KW-1185">Reference proteome</keyword>
<evidence type="ECO:0000256" key="4">
    <source>
        <dbReference type="ARBA" id="ARBA00022963"/>
    </source>
</evidence>
<evidence type="ECO:0000256" key="8">
    <source>
        <dbReference type="SAM" id="Phobius"/>
    </source>
</evidence>
<dbReference type="Gene3D" id="3.40.50.1820">
    <property type="entry name" value="alpha/beta hydrolase"/>
    <property type="match status" value="1"/>
</dbReference>
<organism evidence="10 11">
    <name type="scientific">Suhomyces tanzawaensis NRRL Y-17324</name>
    <dbReference type="NCBI Taxonomy" id="984487"/>
    <lineage>
        <taxon>Eukaryota</taxon>
        <taxon>Fungi</taxon>
        <taxon>Dikarya</taxon>
        <taxon>Ascomycota</taxon>
        <taxon>Saccharomycotina</taxon>
        <taxon>Pichiomycetes</taxon>
        <taxon>Debaryomycetaceae</taxon>
        <taxon>Suhomyces</taxon>
    </lineage>
</organism>
<dbReference type="FunFam" id="3.40.50.1820:FF:000095">
    <property type="entry name" value="Triglyceride lipase-cholesterol esterase"/>
    <property type="match status" value="1"/>
</dbReference>
<dbReference type="SUPFAM" id="SSF53474">
    <property type="entry name" value="alpha/beta-Hydrolases"/>
    <property type="match status" value="1"/>
</dbReference>
<keyword evidence="5 8" id="KW-1133">Transmembrane helix</keyword>
<dbReference type="GO" id="GO:0005811">
    <property type="term" value="C:lipid droplet"/>
    <property type="evidence" value="ECO:0007669"/>
    <property type="project" value="EnsemblFungi"/>
</dbReference>
<comment type="subcellular location">
    <subcellularLocation>
        <location evidence="1">Membrane</location>
        <topology evidence="1">Single-pass membrane protein</topology>
    </subcellularLocation>
</comment>
<feature type="transmembrane region" description="Helical" evidence="8">
    <location>
        <begin position="14"/>
        <end position="33"/>
    </location>
</feature>
<dbReference type="PANTHER" id="PTHR11005">
    <property type="entry name" value="LYSOSOMAL ACID LIPASE-RELATED"/>
    <property type="match status" value="1"/>
</dbReference>
<dbReference type="Proteomes" id="UP000094285">
    <property type="component" value="Unassembled WGS sequence"/>
</dbReference>
<dbReference type="GO" id="GO:0016125">
    <property type="term" value="P:sterol metabolic process"/>
    <property type="evidence" value="ECO:0007669"/>
    <property type="project" value="EnsemblFungi"/>
</dbReference>
<feature type="transmembrane region" description="Helical" evidence="8">
    <location>
        <begin position="40"/>
        <end position="56"/>
    </location>
</feature>
<dbReference type="STRING" id="984487.A0A1E4SLQ7"/>
<gene>
    <name evidence="10" type="ORF">CANTADRAFT_24998</name>
</gene>
<reference evidence="11" key="1">
    <citation type="submission" date="2016-05" db="EMBL/GenBank/DDBJ databases">
        <title>Comparative genomics of biotechnologically important yeasts.</title>
        <authorList>
            <consortium name="DOE Joint Genome Institute"/>
            <person name="Riley R."/>
            <person name="Haridas S."/>
            <person name="Wolfe K.H."/>
            <person name="Lopes M.R."/>
            <person name="Hittinger C.T."/>
            <person name="Goker M."/>
            <person name="Salamov A."/>
            <person name="Wisecaver J."/>
            <person name="Long T.M."/>
            <person name="Aerts A.L."/>
            <person name="Barry K."/>
            <person name="Choi C."/>
            <person name="Clum A."/>
            <person name="Coughlan A.Y."/>
            <person name="Deshpande S."/>
            <person name="Douglass A.P."/>
            <person name="Hanson S.J."/>
            <person name="Klenk H.-P."/>
            <person name="Labutti K."/>
            <person name="Lapidus A."/>
            <person name="Lindquist E."/>
            <person name="Lipzen A."/>
            <person name="Meier-Kolthoff J.P."/>
            <person name="Ohm R.A."/>
            <person name="Otillar R.P."/>
            <person name="Pangilinan J."/>
            <person name="Peng Y."/>
            <person name="Rokas A."/>
            <person name="Rosa C.A."/>
            <person name="Scheuner C."/>
            <person name="Sibirny A.A."/>
            <person name="Slot J.C."/>
            <person name="Stielow J.B."/>
            <person name="Sun H."/>
            <person name="Kurtzman C.P."/>
            <person name="Blackwell M."/>
            <person name="Grigoriev I.V."/>
            <person name="Jeffries T.W."/>
        </authorList>
    </citation>
    <scope>NUCLEOTIDE SEQUENCE [LARGE SCALE GENOMIC DNA]</scope>
    <source>
        <strain evidence="11">NRRL Y-17324</strain>
    </source>
</reference>
<dbReference type="EMBL" id="KV453910">
    <property type="protein sequence ID" value="ODV80459.1"/>
    <property type="molecule type" value="Genomic_DNA"/>
</dbReference>
<dbReference type="InterPro" id="IPR029058">
    <property type="entry name" value="AB_hydrolase_fold"/>
</dbReference>
<dbReference type="RefSeq" id="XP_020065581.1">
    <property type="nucleotide sequence ID" value="XM_020207286.1"/>
</dbReference>
<dbReference type="Pfam" id="PF00561">
    <property type="entry name" value="Abhydrolase_1"/>
    <property type="match status" value="1"/>
</dbReference>
<dbReference type="GO" id="GO:0016042">
    <property type="term" value="P:lipid catabolic process"/>
    <property type="evidence" value="ECO:0007669"/>
    <property type="project" value="UniProtKB-KW"/>
</dbReference>
<protein>
    <submittedName>
        <fullName evidence="10">Triglyceride lipase-cholesterol esterase</fullName>
    </submittedName>
</protein>
<dbReference type="AlphaFoldDB" id="A0A1E4SLQ7"/>
<accession>A0A1E4SLQ7</accession>
<keyword evidence="2 8" id="KW-0812">Transmembrane</keyword>
<dbReference type="GO" id="GO:0016020">
    <property type="term" value="C:membrane"/>
    <property type="evidence" value="ECO:0007669"/>
    <property type="project" value="UniProtKB-SubCell"/>
</dbReference>
<keyword evidence="3" id="KW-0378">Hydrolase</keyword>
<keyword evidence="7 8" id="KW-0472">Membrane</keyword>
<dbReference type="InterPro" id="IPR000073">
    <property type="entry name" value="AB_hydrolase_1"/>
</dbReference>
<name>A0A1E4SLQ7_9ASCO</name>
<evidence type="ECO:0000313" key="10">
    <source>
        <dbReference type="EMBL" id="ODV80459.1"/>
    </source>
</evidence>
<keyword evidence="4" id="KW-0442">Lipid degradation</keyword>
<evidence type="ECO:0000256" key="1">
    <source>
        <dbReference type="ARBA" id="ARBA00004167"/>
    </source>
</evidence>
<feature type="domain" description="AB hydrolase-1" evidence="9">
    <location>
        <begin position="138"/>
        <end position="410"/>
    </location>
</feature>
<dbReference type="GO" id="GO:0004771">
    <property type="term" value="F:sterol ester esterase activity"/>
    <property type="evidence" value="ECO:0007669"/>
    <property type="project" value="EnsemblFungi"/>
</dbReference>
<evidence type="ECO:0000256" key="2">
    <source>
        <dbReference type="ARBA" id="ARBA00022692"/>
    </source>
</evidence>
<evidence type="ECO:0000313" key="11">
    <source>
        <dbReference type="Proteomes" id="UP000094285"/>
    </source>
</evidence>
<evidence type="ECO:0000256" key="7">
    <source>
        <dbReference type="ARBA" id="ARBA00023136"/>
    </source>
</evidence>
<dbReference type="OrthoDB" id="9974421at2759"/>